<evidence type="ECO:0000313" key="1">
    <source>
        <dbReference type="EMBL" id="BDR93023.1"/>
    </source>
</evidence>
<keyword evidence="4" id="KW-1185">Reference proteome</keyword>
<dbReference type="EMBL" id="BMNM01000010">
    <property type="protein sequence ID" value="GGI83510.1"/>
    <property type="molecule type" value="Genomic_DNA"/>
</dbReference>
<gene>
    <name evidence="2" type="ORF">GCM10007112_20380</name>
    <name evidence="1" type="ORF">Vsou_21160</name>
</gene>
<reference evidence="2" key="1">
    <citation type="journal article" date="2014" name="Int. J. Syst. Evol. Microbiol.">
        <title>Complete genome sequence of Corynebacterium casei LMG S-19264T (=DSM 44701T), isolated from a smear-ripened cheese.</title>
        <authorList>
            <consortium name="US DOE Joint Genome Institute (JGI-PGF)"/>
            <person name="Walter F."/>
            <person name="Albersmeier A."/>
            <person name="Kalinowski J."/>
            <person name="Ruckert C."/>
        </authorList>
    </citation>
    <scope>NUCLEOTIDE SEQUENCE</scope>
    <source>
        <strain evidence="2">JCM 11219</strain>
    </source>
</reference>
<organism evidence="2 3">
    <name type="scientific">Vulcanisaeta souniana JCM 11219</name>
    <dbReference type="NCBI Taxonomy" id="1293586"/>
    <lineage>
        <taxon>Archaea</taxon>
        <taxon>Thermoproteota</taxon>
        <taxon>Thermoprotei</taxon>
        <taxon>Thermoproteales</taxon>
        <taxon>Thermoproteaceae</taxon>
        <taxon>Vulcanisaeta</taxon>
    </lineage>
</organism>
<dbReference type="Proteomes" id="UP001060771">
    <property type="component" value="Chromosome"/>
</dbReference>
<name>A0A830E932_9CREN</name>
<reference evidence="1" key="4">
    <citation type="journal article" date="2023" name="Microbiol. Resour. Announc.">
        <title>Complete Genome Sequence of Vulcanisaeta souniana Strain IC-059, a Hyperthermophilic Archaeon Isolated from Hot Spring Water in Japan.</title>
        <authorList>
            <person name="Kato S."/>
            <person name="Itoh T."/>
            <person name="Wu L."/>
            <person name="Ma J."/>
            <person name="Ohkuma M."/>
        </authorList>
    </citation>
    <scope>NUCLEOTIDE SEQUENCE</scope>
    <source>
        <strain evidence="1">JCM 11219</strain>
    </source>
</reference>
<dbReference type="EMBL" id="AP026830">
    <property type="protein sequence ID" value="BDR93023.1"/>
    <property type="molecule type" value="Genomic_DNA"/>
</dbReference>
<dbReference type="GeneID" id="76207657"/>
<dbReference type="RefSeq" id="WP_054843971.1">
    <property type="nucleotide sequence ID" value="NZ_AP026830.1"/>
</dbReference>
<sequence>MPFTLNKAPGQLRCSNCGRIIISQPIVVKTCCVNRPWVFCSEECYNEFLRRWVRNQEPHKGRNSLRRDVL</sequence>
<evidence type="ECO:0000313" key="4">
    <source>
        <dbReference type="Proteomes" id="UP001060771"/>
    </source>
</evidence>
<dbReference type="Proteomes" id="UP000657075">
    <property type="component" value="Unassembled WGS sequence"/>
</dbReference>
<reference evidence="4" key="3">
    <citation type="submission" date="2022-09" db="EMBL/GenBank/DDBJ databases">
        <title>Complete genome sequence of Vulcanisaeta souniana.</title>
        <authorList>
            <person name="Kato S."/>
            <person name="Itoh T."/>
            <person name="Ohkuma M."/>
        </authorList>
    </citation>
    <scope>NUCLEOTIDE SEQUENCE [LARGE SCALE GENOMIC DNA]</scope>
    <source>
        <strain evidence="4">JCM 11219</strain>
    </source>
</reference>
<dbReference type="AlphaFoldDB" id="A0A830E932"/>
<evidence type="ECO:0000313" key="3">
    <source>
        <dbReference type="Proteomes" id="UP000657075"/>
    </source>
</evidence>
<reference evidence="2" key="2">
    <citation type="submission" date="2020-09" db="EMBL/GenBank/DDBJ databases">
        <authorList>
            <person name="Sun Q."/>
            <person name="Ohkuma M."/>
        </authorList>
    </citation>
    <scope>NUCLEOTIDE SEQUENCE</scope>
    <source>
        <strain evidence="2">JCM 11219</strain>
    </source>
</reference>
<dbReference type="OrthoDB" id="33200at2157"/>
<accession>A0A830E932</accession>
<proteinExistence type="predicted"/>
<evidence type="ECO:0000313" key="2">
    <source>
        <dbReference type="EMBL" id="GGI83510.1"/>
    </source>
</evidence>
<evidence type="ECO:0008006" key="5">
    <source>
        <dbReference type="Google" id="ProtNLM"/>
    </source>
</evidence>
<protein>
    <recommendedName>
        <fullName evidence="5">TRASH transcription regulator C-terminal archaeal domain-containing protein</fullName>
    </recommendedName>
</protein>